<dbReference type="Proteomes" id="UP001174934">
    <property type="component" value="Unassembled WGS sequence"/>
</dbReference>
<evidence type="ECO:0000313" key="2">
    <source>
        <dbReference type="Proteomes" id="UP001174934"/>
    </source>
</evidence>
<dbReference type="EMBL" id="JAULSR010000002">
    <property type="protein sequence ID" value="KAK0628304.1"/>
    <property type="molecule type" value="Genomic_DNA"/>
</dbReference>
<sequence>MLFVVLQLQATSAETTPMARQSDPSDFLSSLNALLVKLQVTATQRGVNWVERTCNYPPERGTYSLKTRSVVVARLLISARVDHRLTPSGLQPDATTVHPTQCLSQISPHSTFSATLSA</sequence>
<evidence type="ECO:0000313" key="1">
    <source>
        <dbReference type="EMBL" id="KAK0628304.1"/>
    </source>
</evidence>
<comment type="caution">
    <text evidence="1">The sequence shown here is derived from an EMBL/GenBank/DDBJ whole genome shotgun (WGS) entry which is preliminary data.</text>
</comment>
<dbReference type="AlphaFoldDB" id="A0AA39X6P7"/>
<accession>A0AA39X6P7</accession>
<reference evidence="1" key="1">
    <citation type="submission" date="2023-06" db="EMBL/GenBank/DDBJ databases">
        <title>Genome-scale phylogeny and comparative genomics of the fungal order Sordariales.</title>
        <authorList>
            <consortium name="Lawrence Berkeley National Laboratory"/>
            <person name="Hensen N."/>
            <person name="Bonometti L."/>
            <person name="Westerberg I."/>
            <person name="Brannstrom I.O."/>
            <person name="Guillou S."/>
            <person name="Cros-Aarteil S."/>
            <person name="Calhoun S."/>
            <person name="Haridas S."/>
            <person name="Kuo A."/>
            <person name="Mondo S."/>
            <person name="Pangilinan J."/>
            <person name="Riley R."/>
            <person name="LaButti K."/>
            <person name="Andreopoulos B."/>
            <person name="Lipzen A."/>
            <person name="Chen C."/>
            <person name="Yanf M."/>
            <person name="Daum C."/>
            <person name="Ng V."/>
            <person name="Clum A."/>
            <person name="Steindorff A."/>
            <person name="Ohm R."/>
            <person name="Martin F."/>
            <person name="Silar P."/>
            <person name="Natvig D."/>
            <person name="Lalanne C."/>
            <person name="Gautier V."/>
            <person name="Ament-velasquez S.L."/>
            <person name="Kruys A."/>
            <person name="Hutchinson M.I."/>
            <person name="Powell A.J."/>
            <person name="Barry K."/>
            <person name="Miller A.N."/>
            <person name="Grigoriev I.V."/>
            <person name="Debuchy R."/>
            <person name="Gladieux P."/>
            <person name="Thoren M.H."/>
            <person name="Johannesson H."/>
        </authorList>
    </citation>
    <scope>NUCLEOTIDE SEQUENCE</scope>
    <source>
        <strain evidence="1">SMH3391-2</strain>
    </source>
</reference>
<gene>
    <name evidence="1" type="ORF">B0T17DRAFT_149916</name>
</gene>
<name>A0AA39X6P7_9PEZI</name>
<keyword evidence="2" id="KW-1185">Reference proteome</keyword>
<organism evidence="1 2">
    <name type="scientific">Bombardia bombarda</name>
    <dbReference type="NCBI Taxonomy" id="252184"/>
    <lineage>
        <taxon>Eukaryota</taxon>
        <taxon>Fungi</taxon>
        <taxon>Dikarya</taxon>
        <taxon>Ascomycota</taxon>
        <taxon>Pezizomycotina</taxon>
        <taxon>Sordariomycetes</taxon>
        <taxon>Sordariomycetidae</taxon>
        <taxon>Sordariales</taxon>
        <taxon>Lasiosphaeriaceae</taxon>
        <taxon>Bombardia</taxon>
    </lineage>
</organism>
<proteinExistence type="predicted"/>
<protein>
    <submittedName>
        <fullName evidence="1">Uncharacterized protein</fullName>
    </submittedName>
</protein>